<name>A0A8K0K3B1_LADFU</name>
<reference evidence="2" key="2">
    <citation type="submission" date="2017-10" db="EMBL/GenBank/DDBJ databases">
        <title>Ladona fulva Genome sequencing and assembly.</title>
        <authorList>
            <person name="Murali S."/>
            <person name="Richards S."/>
            <person name="Bandaranaike D."/>
            <person name="Bellair M."/>
            <person name="Blankenburg K."/>
            <person name="Chao H."/>
            <person name="Dinh H."/>
            <person name="Doddapaneni H."/>
            <person name="Dugan-Rocha S."/>
            <person name="Elkadiri S."/>
            <person name="Gnanaolivu R."/>
            <person name="Hernandez B."/>
            <person name="Skinner E."/>
            <person name="Javaid M."/>
            <person name="Lee S."/>
            <person name="Li M."/>
            <person name="Ming W."/>
            <person name="Munidasa M."/>
            <person name="Muniz J."/>
            <person name="Nguyen L."/>
            <person name="Hughes D."/>
            <person name="Osuji N."/>
            <person name="Pu L.-L."/>
            <person name="Puazo M."/>
            <person name="Qu C."/>
            <person name="Quiroz J."/>
            <person name="Raj R."/>
            <person name="Weissenberger G."/>
            <person name="Xin Y."/>
            <person name="Zou X."/>
            <person name="Han Y."/>
            <person name="Worley K."/>
            <person name="Muzny D."/>
            <person name="Gibbs R."/>
        </authorList>
    </citation>
    <scope>NUCLEOTIDE SEQUENCE</scope>
    <source>
        <strain evidence="2">Sampled in the wild</strain>
    </source>
</reference>
<dbReference type="PANTHER" id="PTHR45749">
    <property type="match status" value="1"/>
</dbReference>
<dbReference type="EMBL" id="KZ308299">
    <property type="protein sequence ID" value="KAG8226814.1"/>
    <property type="molecule type" value="Genomic_DNA"/>
</dbReference>
<proteinExistence type="predicted"/>
<dbReference type="InterPro" id="IPR012337">
    <property type="entry name" value="RNaseH-like_sf"/>
</dbReference>
<protein>
    <recommendedName>
        <fullName evidence="1">DUF4371 domain-containing protein</fullName>
    </recommendedName>
</protein>
<dbReference type="InterPro" id="IPR025398">
    <property type="entry name" value="DUF4371"/>
</dbReference>
<sequence>MKTENDKNVGNFLALIKLVAQYDPVLAKHVQHAEQNPGSVSYLSPEIQNEFIHILASTVESKLLSDIRKNNYYAILLDSIPDLGHREQLSQVIRFVDVDFQTKNVTIKESFLGYIEIHSKDAANLEKVIVERLKSDEIPLADCRAQCYDNAAVMTGHISGLQQRICDRNHRALSVNCDNHNLNLAGVHSAKQDPVVVTFFTTLESIHSFFSHSTIRWEELKRALPITVKRESETRWSARSEAVKAIHEGLDELVRLLEKLSEDSTMTPETRSGAQQLQACVLNFNFIVLLQFWNAVLGKIDRVQKRLQDPTMNFKEAATDIESLEEEFVTLRDGLSQAAVENSKIKCSTWGIEVDRRIRRRKKFLENWQEMQDFHQKKLRAL</sequence>
<evidence type="ECO:0000313" key="3">
    <source>
        <dbReference type="Proteomes" id="UP000792457"/>
    </source>
</evidence>
<keyword evidence="3" id="KW-1185">Reference proteome</keyword>
<dbReference type="PANTHER" id="PTHR45749:SF21">
    <property type="entry name" value="DUF4371 DOMAIN-CONTAINING PROTEIN"/>
    <property type="match status" value="1"/>
</dbReference>
<dbReference type="Proteomes" id="UP000792457">
    <property type="component" value="Unassembled WGS sequence"/>
</dbReference>
<evidence type="ECO:0000313" key="2">
    <source>
        <dbReference type="EMBL" id="KAG8226814.1"/>
    </source>
</evidence>
<accession>A0A8K0K3B1</accession>
<organism evidence="2 3">
    <name type="scientific">Ladona fulva</name>
    <name type="common">Scarce chaser dragonfly</name>
    <name type="synonym">Libellula fulva</name>
    <dbReference type="NCBI Taxonomy" id="123851"/>
    <lineage>
        <taxon>Eukaryota</taxon>
        <taxon>Metazoa</taxon>
        <taxon>Ecdysozoa</taxon>
        <taxon>Arthropoda</taxon>
        <taxon>Hexapoda</taxon>
        <taxon>Insecta</taxon>
        <taxon>Pterygota</taxon>
        <taxon>Palaeoptera</taxon>
        <taxon>Odonata</taxon>
        <taxon>Epiprocta</taxon>
        <taxon>Anisoptera</taxon>
        <taxon>Libelluloidea</taxon>
        <taxon>Libellulidae</taxon>
        <taxon>Ladona</taxon>
    </lineage>
</organism>
<dbReference type="OrthoDB" id="10063284at2759"/>
<dbReference type="AlphaFoldDB" id="A0A8K0K3B1"/>
<reference evidence="2" key="1">
    <citation type="submission" date="2013-04" db="EMBL/GenBank/DDBJ databases">
        <authorList>
            <person name="Qu J."/>
            <person name="Murali S.C."/>
            <person name="Bandaranaike D."/>
            <person name="Bellair M."/>
            <person name="Blankenburg K."/>
            <person name="Chao H."/>
            <person name="Dinh H."/>
            <person name="Doddapaneni H."/>
            <person name="Downs B."/>
            <person name="Dugan-Rocha S."/>
            <person name="Elkadiri S."/>
            <person name="Gnanaolivu R.D."/>
            <person name="Hernandez B."/>
            <person name="Javaid M."/>
            <person name="Jayaseelan J.C."/>
            <person name="Lee S."/>
            <person name="Li M."/>
            <person name="Ming W."/>
            <person name="Munidasa M."/>
            <person name="Muniz J."/>
            <person name="Nguyen L."/>
            <person name="Ongeri F."/>
            <person name="Osuji N."/>
            <person name="Pu L.-L."/>
            <person name="Puazo M."/>
            <person name="Qu C."/>
            <person name="Quiroz J."/>
            <person name="Raj R."/>
            <person name="Weissenberger G."/>
            <person name="Xin Y."/>
            <person name="Zou X."/>
            <person name="Han Y."/>
            <person name="Richards S."/>
            <person name="Worley K."/>
            <person name="Muzny D."/>
            <person name="Gibbs R."/>
        </authorList>
    </citation>
    <scope>NUCLEOTIDE SEQUENCE</scope>
    <source>
        <strain evidence="2">Sampled in the wild</strain>
    </source>
</reference>
<evidence type="ECO:0000259" key="1">
    <source>
        <dbReference type="Pfam" id="PF14291"/>
    </source>
</evidence>
<feature type="domain" description="DUF4371" evidence="1">
    <location>
        <begin position="3"/>
        <end position="160"/>
    </location>
</feature>
<dbReference type="SUPFAM" id="SSF53098">
    <property type="entry name" value="Ribonuclease H-like"/>
    <property type="match status" value="1"/>
</dbReference>
<gene>
    <name evidence="2" type="ORF">J437_LFUL007122</name>
</gene>
<dbReference type="Pfam" id="PF14291">
    <property type="entry name" value="DUF4371"/>
    <property type="match status" value="1"/>
</dbReference>
<comment type="caution">
    <text evidence="2">The sequence shown here is derived from an EMBL/GenBank/DDBJ whole genome shotgun (WGS) entry which is preliminary data.</text>
</comment>